<dbReference type="Proteomes" id="UP000297914">
    <property type="component" value="Unassembled WGS sequence"/>
</dbReference>
<name>A0A5F0KAU4_9GAMM</name>
<sequence length="95" mass="10930">MKLADVAILSVLGLLAWSQWQEWQLNREDAIDIAYHGTPSPSLWQCALLTQRMTTLAEHGGELAFQFRGEALTDMEYYLRKEWQRQGCEQLTGSQ</sequence>
<gene>
    <name evidence="1" type="ORF">DRM93_11180</name>
    <name evidence="2" type="ORF">DRM94_11180</name>
</gene>
<organism evidence="2 4">
    <name type="scientific">Aeromonas taiwanensis</name>
    <dbReference type="NCBI Taxonomy" id="633417"/>
    <lineage>
        <taxon>Bacteria</taxon>
        <taxon>Pseudomonadati</taxon>
        <taxon>Pseudomonadota</taxon>
        <taxon>Gammaproteobacteria</taxon>
        <taxon>Aeromonadales</taxon>
        <taxon>Aeromonadaceae</taxon>
        <taxon>Aeromonas</taxon>
    </lineage>
</organism>
<accession>A0A5F0KAU4</accession>
<dbReference type="AlphaFoldDB" id="A0A5F0KAU4"/>
<protein>
    <submittedName>
        <fullName evidence="2">Uncharacterized protein</fullName>
    </submittedName>
</protein>
<reference evidence="2 4" key="1">
    <citation type="submission" date="2018-06" db="EMBL/GenBank/DDBJ databases">
        <title>Occurrence of a novel blaKPC-2- and qnrS2- harbouring IncP6 plasmid from Aeromonas taiwanensis isolates recovered from the river sediments.</title>
        <authorList>
            <person name="Zheng B."/>
            <person name="Yu X."/>
            <person name="Xiao Y."/>
        </authorList>
    </citation>
    <scope>NUCLEOTIDE SEQUENCE [LARGE SCALE GENOMIC DNA]</scope>
    <source>
        <strain evidence="1 3">1713</strain>
        <strain evidence="2 4">198</strain>
    </source>
</reference>
<keyword evidence="3" id="KW-1185">Reference proteome</keyword>
<comment type="caution">
    <text evidence="2">The sequence shown here is derived from an EMBL/GenBank/DDBJ whole genome shotgun (WGS) entry which is preliminary data.</text>
</comment>
<proteinExistence type="predicted"/>
<evidence type="ECO:0000313" key="3">
    <source>
        <dbReference type="Proteomes" id="UP000297720"/>
    </source>
</evidence>
<dbReference type="EMBL" id="QORL01000021">
    <property type="protein sequence ID" value="TFF75565.1"/>
    <property type="molecule type" value="Genomic_DNA"/>
</dbReference>
<dbReference type="RefSeq" id="WP_134695851.1">
    <property type="nucleotide sequence ID" value="NZ_QORJ01000023.1"/>
</dbReference>
<dbReference type="Proteomes" id="UP000297720">
    <property type="component" value="Unassembled WGS sequence"/>
</dbReference>
<dbReference type="OrthoDB" id="5588835at2"/>
<dbReference type="EMBL" id="QORK01000021">
    <property type="protein sequence ID" value="TFF79854.1"/>
    <property type="molecule type" value="Genomic_DNA"/>
</dbReference>
<evidence type="ECO:0000313" key="1">
    <source>
        <dbReference type="EMBL" id="TFF75565.1"/>
    </source>
</evidence>
<evidence type="ECO:0000313" key="2">
    <source>
        <dbReference type="EMBL" id="TFF79854.1"/>
    </source>
</evidence>
<evidence type="ECO:0000313" key="4">
    <source>
        <dbReference type="Proteomes" id="UP000297914"/>
    </source>
</evidence>